<protein>
    <submittedName>
        <fullName evidence="1">Uncharacterized protein</fullName>
    </submittedName>
</protein>
<dbReference type="AlphaFoldDB" id="A0A2K5KZA4"/>
<accession>A0A2K5KZA4</accession>
<reference evidence="1" key="1">
    <citation type="submission" date="2025-08" db="UniProtKB">
        <authorList>
            <consortium name="Ensembl"/>
        </authorList>
    </citation>
    <scope>IDENTIFICATION</scope>
</reference>
<dbReference type="Ensembl" id="ENSCATT00000021973.1">
    <property type="protein sequence ID" value="ENSCATP00000006037.1"/>
    <property type="gene ID" value="ENSCATG00000019099.1"/>
</dbReference>
<reference evidence="1" key="2">
    <citation type="submission" date="2025-09" db="UniProtKB">
        <authorList>
            <consortium name="Ensembl"/>
        </authorList>
    </citation>
    <scope>IDENTIFICATION</scope>
</reference>
<evidence type="ECO:0000313" key="2">
    <source>
        <dbReference type="Proteomes" id="UP000233060"/>
    </source>
</evidence>
<dbReference type="GeneTree" id="ENSGT00910000147362"/>
<name>A0A2K5KZA4_CERAT</name>
<dbReference type="Bgee" id="ENSCATG00000019099">
    <property type="expression patterns" value="Expressed in frontal cortex"/>
</dbReference>
<sequence>MAFFSLKLSFLYTSLCVSYLLISKRLLMMQVARKFTTKTQLKLRDFNQVTSADTWARYFPKRGSRSGPYITPVTTPNLLNLSQSIFRRGESKDKGRVTVI</sequence>
<proteinExistence type="predicted"/>
<organism evidence="1 2">
    <name type="scientific">Cercocebus atys</name>
    <name type="common">Sooty mangabey</name>
    <name type="synonym">Cercocebus torquatus atys</name>
    <dbReference type="NCBI Taxonomy" id="9531"/>
    <lineage>
        <taxon>Eukaryota</taxon>
        <taxon>Metazoa</taxon>
        <taxon>Chordata</taxon>
        <taxon>Craniata</taxon>
        <taxon>Vertebrata</taxon>
        <taxon>Euteleostomi</taxon>
        <taxon>Mammalia</taxon>
        <taxon>Eutheria</taxon>
        <taxon>Euarchontoglires</taxon>
        <taxon>Primates</taxon>
        <taxon>Haplorrhini</taxon>
        <taxon>Catarrhini</taxon>
        <taxon>Cercopithecidae</taxon>
        <taxon>Cercopithecinae</taxon>
        <taxon>Cercocebus</taxon>
    </lineage>
</organism>
<keyword evidence="2" id="KW-1185">Reference proteome</keyword>
<dbReference type="Proteomes" id="UP000233060">
    <property type="component" value="Unassembled WGS sequence"/>
</dbReference>
<evidence type="ECO:0000313" key="1">
    <source>
        <dbReference type="Ensembl" id="ENSCATP00000006037.1"/>
    </source>
</evidence>